<dbReference type="AlphaFoldDB" id="A0A8H2VWX5"/>
<evidence type="ECO:0000256" key="1">
    <source>
        <dbReference type="ARBA" id="ARBA00005614"/>
    </source>
</evidence>
<dbReference type="PROSITE" id="PS00151">
    <property type="entry name" value="ACYLPHOSPHATASE_2"/>
    <property type="match status" value="1"/>
</dbReference>
<proteinExistence type="inferred from homology"/>
<dbReference type="PROSITE" id="PS00150">
    <property type="entry name" value="ACYLPHOSPHATASE_1"/>
    <property type="match status" value="1"/>
</dbReference>
<comment type="catalytic activity">
    <reaction evidence="4 5 6">
        <text>an acyl phosphate + H2O = a carboxylate + phosphate + H(+)</text>
        <dbReference type="Rhea" id="RHEA:14965"/>
        <dbReference type="ChEBI" id="CHEBI:15377"/>
        <dbReference type="ChEBI" id="CHEBI:15378"/>
        <dbReference type="ChEBI" id="CHEBI:29067"/>
        <dbReference type="ChEBI" id="CHEBI:43474"/>
        <dbReference type="ChEBI" id="CHEBI:59918"/>
        <dbReference type="EC" id="3.6.1.7"/>
    </reaction>
</comment>
<dbReference type="InterPro" id="IPR020456">
    <property type="entry name" value="Acylphosphatase"/>
</dbReference>
<protein>
    <recommendedName>
        <fullName evidence="2 5">Acylphosphatase</fullName>
        <ecNumber evidence="2 5">3.6.1.7</ecNumber>
    </recommendedName>
</protein>
<comment type="caution">
    <text evidence="9">The sequence shown here is derived from an EMBL/GenBank/DDBJ whole genome shotgun (WGS) entry which is preliminary data.</text>
</comment>
<dbReference type="Proteomes" id="UP000624404">
    <property type="component" value="Unassembled WGS sequence"/>
</dbReference>
<evidence type="ECO:0000256" key="4">
    <source>
        <dbReference type="ARBA" id="ARBA00047645"/>
    </source>
</evidence>
<dbReference type="InterPro" id="IPR017968">
    <property type="entry name" value="Acylphosphatase_CS"/>
</dbReference>
<sequence>MDQPTEPVTKRIAFTVSGQVQGVNFRSFTQKKAKALGIIGWVRNTSDGKVEGEAQGNTSQIESLRSDLRKGPYYARVTGYEEKDLESKREGVVEEEFRVVR</sequence>
<dbReference type="GO" id="GO:0003998">
    <property type="term" value="F:acylphosphatase activity"/>
    <property type="evidence" value="ECO:0007669"/>
    <property type="project" value="UniProtKB-EC"/>
</dbReference>
<dbReference type="PROSITE" id="PS51160">
    <property type="entry name" value="ACYLPHOSPHATASE_3"/>
    <property type="match status" value="1"/>
</dbReference>
<evidence type="ECO:0000313" key="9">
    <source>
        <dbReference type="EMBL" id="CAD6446278.1"/>
    </source>
</evidence>
<evidence type="ECO:0000313" key="10">
    <source>
        <dbReference type="Proteomes" id="UP000624404"/>
    </source>
</evidence>
<keyword evidence="3 5" id="KW-0378">Hydrolase</keyword>
<feature type="active site" evidence="5">
    <location>
        <position position="26"/>
    </location>
</feature>
<dbReference type="SUPFAM" id="SSF54975">
    <property type="entry name" value="Acylphosphatase/BLUF domain-like"/>
    <property type="match status" value="1"/>
</dbReference>
<accession>A0A8H2VWX5</accession>
<feature type="active site" evidence="5">
    <location>
        <position position="44"/>
    </location>
</feature>
<evidence type="ECO:0000256" key="7">
    <source>
        <dbReference type="RuleBase" id="RU004168"/>
    </source>
</evidence>
<evidence type="ECO:0000256" key="3">
    <source>
        <dbReference type="ARBA" id="ARBA00022801"/>
    </source>
</evidence>
<dbReference type="Pfam" id="PF00708">
    <property type="entry name" value="Acylphosphatase"/>
    <property type="match status" value="1"/>
</dbReference>
<gene>
    <name evidence="9" type="ORF">SCLTRI_LOCUS6070</name>
</gene>
<reference evidence="9" key="1">
    <citation type="submission" date="2020-10" db="EMBL/GenBank/DDBJ databases">
        <authorList>
            <person name="Kusch S."/>
        </authorList>
    </citation>
    <scope>NUCLEOTIDE SEQUENCE</scope>
    <source>
        <strain evidence="9">SwB9</strain>
    </source>
</reference>
<dbReference type="Gene3D" id="3.30.70.100">
    <property type="match status" value="1"/>
</dbReference>
<dbReference type="InterPro" id="IPR001792">
    <property type="entry name" value="Acylphosphatase-like_dom"/>
</dbReference>
<evidence type="ECO:0000256" key="6">
    <source>
        <dbReference type="RuleBase" id="RU000553"/>
    </source>
</evidence>
<evidence type="ECO:0000256" key="5">
    <source>
        <dbReference type="PROSITE-ProRule" id="PRU00520"/>
    </source>
</evidence>
<keyword evidence="10" id="KW-1185">Reference proteome</keyword>
<organism evidence="9 10">
    <name type="scientific">Sclerotinia trifoliorum</name>
    <dbReference type="NCBI Taxonomy" id="28548"/>
    <lineage>
        <taxon>Eukaryota</taxon>
        <taxon>Fungi</taxon>
        <taxon>Dikarya</taxon>
        <taxon>Ascomycota</taxon>
        <taxon>Pezizomycotina</taxon>
        <taxon>Leotiomycetes</taxon>
        <taxon>Helotiales</taxon>
        <taxon>Sclerotiniaceae</taxon>
        <taxon>Sclerotinia</taxon>
    </lineage>
</organism>
<name>A0A8H2VWX5_9HELO</name>
<evidence type="ECO:0000259" key="8">
    <source>
        <dbReference type="PROSITE" id="PS51160"/>
    </source>
</evidence>
<evidence type="ECO:0000256" key="2">
    <source>
        <dbReference type="ARBA" id="ARBA00012150"/>
    </source>
</evidence>
<comment type="similarity">
    <text evidence="1 7">Belongs to the acylphosphatase family.</text>
</comment>
<dbReference type="InterPro" id="IPR036046">
    <property type="entry name" value="Acylphosphatase-like_dom_sf"/>
</dbReference>
<dbReference type="EC" id="3.6.1.7" evidence="2 5"/>
<dbReference type="PANTHER" id="PTHR10029">
    <property type="entry name" value="ACYLPHOSPHATASE"/>
    <property type="match status" value="1"/>
</dbReference>
<feature type="domain" description="Acylphosphatase-like" evidence="8">
    <location>
        <begin position="11"/>
        <end position="101"/>
    </location>
</feature>
<dbReference type="EMBL" id="CAJHIA010000019">
    <property type="protein sequence ID" value="CAD6446278.1"/>
    <property type="molecule type" value="Genomic_DNA"/>
</dbReference>
<dbReference type="PRINTS" id="PR00112">
    <property type="entry name" value="ACYLPHPHTASE"/>
</dbReference>
<dbReference type="PANTHER" id="PTHR10029:SF3">
    <property type="entry name" value="ACYLPHOSPHATASE-RELATED"/>
    <property type="match status" value="1"/>
</dbReference>
<dbReference type="OrthoDB" id="7961613at2759"/>